<proteinExistence type="predicted"/>
<dbReference type="Pfam" id="PF00563">
    <property type="entry name" value="EAL"/>
    <property type="match status" value="1"/>
</dbReference>
<accession>A0ABT8Y8J4</accession>
<keyword evidence="3" id="KW-1185">Reference proteome</keyword>
<dbReference type="Proteomes" id="UP001169764">
    <property type="component" value="Unassembled WGS sequence"/>
</dbReference>
<comment type="caution">
    <text evidence="2">The sequence shown here is derived from an EMBL/GenBank/DDBJ whole genome shotgun (WGS) entry which is preliminary data.</text>
</comment>
<dbReference type="Gene3D" id="3.20.20.450">
    <property type="entry name" value="EAL domain"/>
    <property type="match status" value="1"/>
</dbReference>
<dbReference type="EMBL" id="JAUOTP010000004">
    <property type="protein sequence ID" value="MDO6414652.1"/>
    <property type="molecule type" value="Genomic_DNA"/>
</dbReference>
<dbReference type="InterPro" id="IPR001633">
    <property type="entry name" value="EAL_dom"/>
</dbReference>
<sequence>MAFQPILDLETLTVFAYEALVRGPAGEGAMTILDAVDEANRYAFDQACRVKAIETAIAAGLMATPARLSINFLPNAVYSPVACIQLTLKTAAACGMPLDRLIFEFTEVEHMAAPDHVERIIDTYRRMGFGVAIDDFGAGHAGLGLFARFRPDMIKIDMELVRGIDGDARRRAIVGGIMAMCAELDTLVIAEGIETEAEARTLRNLGVRYMQGYLFAHPGFQTLPLAEGPWPYAG</sequence>
<dbReference type="SUPFAM" id="SSF141868">
    <property type="entry name" value="EAL domain-like"/>
    <property type="match status" value="1"/>
</dbReference>
<dbReference type="CDD" id="cd01948">
    <property type="entry name" value="EAL"/>
    <property type="match status" value="1"/>
</dbReference>
<dbReference type="InterPro" id="IPR035919">
    <property type="entry name" value="EAL_sf"/>
</dbReference>
<gene>
    <name evidence="2" type="ORF">Q4F19_09700</name>
</gene>
<reference evidence="2" key="1">
    <citation type="submission" date="2023-07" db="EMBL/GenBank/DDBJ databases">
        <authorList>
            <person name="Kim M."/>
        </authorList>
    </citation>
    <scope>NUCLEOTIDE SEQUENCE</scope>
    <source>
        <strain evidence="2">BIUV-7</strain>
    </source>
</reference>
<evidence type="ECO:0000313" key="2">
    <source>
        <dbReference type="EMBL" id="MDO6414652.1"/>
    </source>
</evidence>
<name>A0ABT8Y8J4_9SPHN</name>
<evidence type="ECO:0000313" key="3">
    <source>
        <dbReference type="Proteomes" id="UP001169764"/>
    </source>
</evidence>
<evidence type="ECO:0000259" key="1">
    <source>
        <dbReference type="PROSITE" id="PS50883"/>
    </source>
</evidence>
<organism evidence="2 3">
    <name type="scientific">Sphingomonas natans</name>
    <dbReference type="NCBI Taxonomy" id="3063330"/>
    <lineage>
        <taxon>Bacteria</taxon>
        <taxon>Pseudomonadati</taxon>
        <taxon>Pseudomonadota</taxon>
        <taxon>Alphaproteobacteria</taxon>
        <taxon>Sphingomonadales</taxon>
        <taxon>Sphingomonadaceae</taxon>
        <taxon>Sphingomonas</taxon>
    </lineage>
</organism>
<dbReference type="PANTHER" id="PTHR33121:SF15">
    <property type="entry name" value="BLUE LIGHT- AND TEMPERATURE-REGULATED ANTIREPRESSOR BLUF"/>
    <property type="match status" value="1"/>
</dbReference>
<dbReference type="PROSITE" id="PS50883">
    <property type="entry name" value="EAL"/>
    <property type="match status" value="1"/>
</dbReference>
<feature type="domain" description="EAL" evidence="1">
    <location>
        <begin position="1"/>
        <end position="232"/>
    </location>
</feature>
<protein>
    <submittedName>
        <fullName evidence="2">EAL domain-containing protein</fullName>
    </submittedName>
</protein>
<dbReference type="InterPro" id="IPR050706">
    <property type="entry name" value="Cyclic-di-GMP_PDE-like"/>
</dbReference>
<dbReference type="PANTHER" id="PTHR33121">
    <property type="entry name" value="CYCLIC DI-GMP PHOSPHODIESTERASE PDEF"/>
    <property type="match status" value="1"/>
</dbReference>
<dbReference type="SMART" id="SM00052">
    <property type="entry name" value="EAL"/>
    <property type="match status" value="1"/>
</dbReference>